<dbReference type="PANTHER" id="PTHR42893:SF46">
    <property type="entry name" value="PROTEIN DETOXIFICATION 44, CHLOROPLASTIC"/>
    <property type="match status" value="1"/>
</dbReference>
<feature type="transmembrane region" description="Helical" evidence="7">
    <location>
        <begin position="439"/>
        <end position="455"/>
    </location>
</feature>
<keyword evidence="4 7" id="KW-1133">Transmembrane helix</keyword>
<dbReference type="InterPro" id="IPR044644">
    <property type="entry name" value="DinF-like"/>
</dbReference>
<sequence length="495" mass="54467">MLSTLKNRLAHVKLLSIAIPLILANITTPLLGLVDTAILGRMDGLHYLAGAAIGSLILTQLYWVCGFIKMSMTGLSAQGRSQSSLTSIKTLVQGGFLALLLALIVLIVQQPFLQAGLWFAQAEPQVVQSTMDYFYVRVWGAPAALVNLAIIGWLIGQQKGRLILGLQVFVNVMNIAASLMFVYVLDMGVAGVAAGTLVAEYSMTIVSLIWIYRRYWVSVWASSDIRGENGLLEGDEIGKWFALKALKPLLSLNSNILIRNLALQFTLAFVTLKGAQYGTQAAAVNAILMQFFALIALGLDGIANAVEALVGEARGNEDTQRSNQNGDTQRSNQNEDTQRSNQNQNEDTQPSNQHPPLNLKRQVHLGMFWSSIIACLYTLVFIIGTQDIVSILTDQKSLILATMSYKWLILMLPLIAHWCFLFDGVYVGLTLGKIMRNNMLASSTLAFIPVYWFFIELGNSALWIAMLAFLSARGSGLACHFYWRVLPAQQAQKSR</sequence>
<keyword evidence="9" id="KW-1185">Reference proteome</keyword>
<feature type="transmembrane region" description="Helical" evidence="7">
    <location>
        <begin position="133"/>
        <end position="155"/>
    </location>
</feature>
<dbReference type="NCBIfam" id="TIGR00797">
    <property type="entry name" value="matE"/>
    <property type="match status" value="1"/>
</dbReference>
<evidence type="ECO:0000256" key="5">
    <source>
        <dbReference type="ARBA" id="ARBA00023136"/>
    </source>
</evidence>
<feature type="transmembrane region" description="Helical" evidence="7">
    <location>
        <begin position="461"/>
        <end position="483"/>
    </location>
</feature>
<feature type="transmembrane region" description="Helical" evidence="7">
    <location>
        <begin position="162"/>
        <end position="185"/>
    </location>
</feature>
<feature type="transmembrane region" description="Helical" evidence="7">
    <location>
        <begin position="46"/>
        <end position="70"/>
    </location>
</feature>
<comment type="similarity">
    <text evidence="2">Belongs to the multi antimicrobial extrusion (MATE) (TC 2.A.66.1) family.</text>
</comment>
<organism evidence="8 9">
    <name type="scientific">Glaciecola siphonariae</name>
    <dbReference type="NCBI Taxonomy" id="521012"/>
    <lineage>
        <taxon>Bacteria</taxon>
        <taxon>Pseudomonadati</taxon>
        <taxon>Pseudomonadota</taxon>
        <taxon>Gammaproteobacteria</taxon>
        <taxon>Alteromonadales</taxon>
        <taxon>Alteromonadaceae</taxon>
        <taxon>Glaciecola</taxon>
    </lineage>
</organism>
<feature type="transmembrane region" description="Helical" evidence="7">
    <location>
        <begin position="91"/>
        <end position="113"/>
    </location>
</feature>
<protein>
    <submittedName>
        <fullName evidence="8">MATE family efflux transporter</fullName>
    </submittedName>
</protein>
<feature type="transmembrane region" description="Helical" evidence="7">
    <location>
        <begin position="405"/>
        <end position="427"/>
    </location>
</feature>
<feature type="transmembrane region" description="Helical" evidence="7">
    <location>
        <begin position="365"/>
        <end position="385"/>
    </location>
</feature>
<evidence type="ECO:0000256" key="6">
    <source>
        <dbReference type="SAM" id="MobiDB-lite"/>
    </source>
</evidence>
<name>A0ABV9LR88_9ALTE</name>
<comment type="caution">
    <text evidence="8">The sequence shown here is derived from an EMBL/GenBank/DDBJ whole genome shotgun (WGS) entry which is preliminary data.</text>
</comment>
<evidence type="ECO:0000256" key="1">
    <source>
        <dbReference type="ARBA" id="ARBA00004141"/>
    </source>
</evidence>
<feature type="transmembrane region" description="Helical" evidence="7">
    <location>
        <begin position="191"/>
        <end position="212"/>
    </location>
</feature>
<evidence type="ECO:0000256" key="4">
    <source>
        <dbReference type="ARBA" id="ARBA00022989"/>
    </source>
</evidence>
<dbReference type="CDD" id="cd13136">
    <property type="entry name" value="MATE_DinF_like"/>
    <property type="match status" value="1"/>
</dbReference>
<evidence type="ECO:0000313" key="8">
    <source>
        <dbReference type="EMBL" id="MFC4698644.1"/>
    </source>
</evidence>
<dbReference type="RefSeq" id="WP_382405258.1">
    <property type="nucleotide sequence ID" value="NZ_JBHSGU010000001.1"/>
</dbReference>
<feature type="transmembrane region" description="Helical" evidence="7">
    <location>
        <begin position="12"/>
        <end position="34"/>
    </location>
</feature>
<dbReference type="EMBL" id="JBHSGU010000001">
    <property type="protein sequence ID" value="MFC4698644.1"/>
    <property type="molecule type" value="Genomic_DNA"/>
</dbReference>
<evidence type="ECO:0000256" key="7">
    <source>
        <dbReference type="SAM" id="Phobius"/>
    </source>
</evidence>
<evidence type="ECO:0000313" key="9">
    <source>
        <dbReference type="Proteomes" id="UP001595897"/>
    </source>
</evidence>
<feature type="compositionally biased region" description="Polar residues" evidence="6">
    <location>
        <begin position="321"/>
        <end position="355"/>
    </location>
</feature>
<dbReference type="PANTHER" id="PTHR42893">
    <property type="entry name" value="PROTEIN DETOXIFICATION 44, CHLOROPLASTIC-RELATED"/>
    <property type="match status" value="1"/>
</dbReference>
<evidence type="ECO:0000256" key="2">
    <source>
        <dbReference type="ARBA" id="ARBA00010199"/>
    </source>
</evidence>
<dbReference type="Pfam" id="PF01554">
    <property type="entry name" value="MatE"/>
    <property type="match status" value="1"/>
</dbReference>
<evidence type="ECO:0000256" key="3">
    <source>
        <dbReference type="ARBA" id="ARBA00022692"/>
    </source>
</evidence>
<gene>
    <name evidence="8" type="ORF">ACFO4O_00535</name>
</gene>
<feature type="region of interest" description="Disordered" evidence="6">
    <location>
        <begin position="315"/>
        <end position="356"/>
    </location>
</feature>
<comment type="subcellular location">
    <subcellularLocation>
        <location evidence="1">Membrane</location>
        <topology evidence="1">Multi-pass membrane protein</topology>
    </subcellularLocation>
</comment>
<dbReference type="InterPro" id="IPR002528">
    <property type="entry name" value="MATE_fam"/>
</dbReference>
<proteinExistence type="inferred from homology"/>
<keyword evidence="5 7" id="KW-0472">Membrane</keyword>
<keyword evidence="3 7" id="KW-0812">Transmembrane</keyword>
<dbReference type="Proteomes" id="UP001595897">
    <property type="component" value="Unassembled WGS sequence"/>
</dbReference>
<reference evidence="9" key="1">
    <citation type="journal article" date="2019" name="Int. J. Syst. Evol. Microbiol.">
        <title>The Global Catalogue of Microorganisms (GCM) 10K type strain sequencing project: providing services to taxonomists for standard genome sequencing and annotation.</title>
        <authorList>
            <consortium name="The Broad Institute Genomics Platform"/>
            <consortium name="The Broad Institute Genome Sequencing Center for Infectious Disease"/>
            <person name="Wu L."/>
            <person name="Ma J."/>
        </authorList>
    </citation>
    <scope>NUCLEOTIDE SEQUENCE [LARGE SCALE GENOMIC DNA]</scope>
    <source>
        <strain evidence="9">KACC 12507</strain>
    </source>
</reference>
<accession>A0ABV9LR88</accession>